<dbReference type="HOGENOM" id="CLU_018204_8_2_0"/>
<dbReference type="GO" id="GO:0006635">
    <property type="term" value="P:fatty acid beta-oxidation"/>
    <property type="evidence" value="ECO:0007669"/>
    <property type="project" value="InterPro"/>
</dbReference>
<evidence type="ECO:0000256" key="4">
    <source>
        <dbReference type="ARBA" id="ARBA00022827"/>
    </source>
</evidence>
<dbReference type="Gene3D" id="2.40.110.10">
    <property type="entry name" value="Butyryl-CoA Dehydrogenase, subunit A, domain 2"/>
    <property type="match status" value="1"/>
</dbReference>
<comment type="similarity">
    <text evidence="2 5">Belongs to the acyl-CoA dehydrogenase family.</text>
</comment>
<dbReference type="InterPro" id="IPR037069">
    <property type="entry name" value="AcylCoA_DH/ox_N_sf"/>
</dbReference>
<evidence type="ECO:0000259" key="7">
    <source>
        <dbReference type="Pfam" id="PF02770"/>
    </source>
</evidence>
<dbReference type="InterPro" id="IPR036250">
    <property type="entry name" value="AcylCo_DH-like_C"/>
</dbReference>
<dbReference type="Gene3D" id="1.10.540.10">
    <property type="entry name" value="Acyl-CoA dehydrogenase/oxidase, N-terminal domain"/>
    <property type="match status" value="1"/>
</dbReference>
<keyword evidence="10" id="KW-1185">Reference proteome</keyword>
<geneLocation type="plasmid" evidence="9 10">
    <name>pDEIPR01</name>
</geneLocation>
<dbReference type="Pfam" id="PF02771">
    <property type="entry name" value="Acyl-CoA_dh_N"/>
    <property type="match status" value="1"/>
</dbReference>
<sequence length="452" mass="49586">MEKNTPDLNDLMAQIDLGKLGVLAGKVDLAGILNAASNMNDKQLRQLSRALGVGGSGRKRELPAADGDFYDYLDTLTDAQVEVAGRVHAFMRAEVMPVMNEYWSRDEFPRDLIGKMRELNLLRAIWNEDGTRRPDATIMEGIITLEACRVDVSTAVFFGVHGGLAFASIALGGSEEQKKRWLPDMLDMRRIGAFGLTEPEGGSQVSEGMRTTCRRDGDGWVLNGEKKWIGNSTFSDFTVIWARDEETSEVRGFVVEAGTPGYSVEKIQGKIALRMVENGHITLQDCRVADEFRLQAVQGWDTVSDVLKLTRAGVAWQGVGCAMGAYELALAYAQQRKQFGKRIGEFQLVQNHLVLMLADVTAMLGMVTRLSHLADEGRMDDAHAALAKVHTAARCREVVARAREVFGGNGILLEHGVAKHFADTEAIYSYEGTNEINTLVVGRAVTGLSAFV</sequence>
<evidence type="ECO:0000313" key="9">
    <source>
        <dbReference type="EMBL" id="ADY27335.1"/>
    </source>
</evidence>
<keyword evidence="4 5" id="KW-0274">FAD</keyword>
<dbReference type="PANTHER" id="PTHR43188">
    <property type="entry name" value="ACYL-COENZYME A OXIDASE"/>
    <property type="match status" value="1"/>
</dbReference>
<dbReference type="Pfam" id="PF02770">
    <property type="entry name" value="Acyl-CoA_dh_M"/>
    <property type="match status" value="1"/>
</dbReference>
<feature type="domain" description="Acyl-CoA dehydrogenase/oxidase C-terminal" evidence="6">
    <location>
        <begin position="298"/>
        <end position="445"/>
    </location>
</feature>
<keyword evidence="5 9" id="KW-0560">Oxidoreductase</keyword>
<evidence type="ECO:0000256" key="2">
    <source>
        <dbReference type="ARBA" id="ARBA00009347"/>
    </source>
</evidence>
<dbReference type="InterPro" id="IPR046373">
    <property type="entry name" value="Acyl-CoA_Oxase/DH_mid-dom_sf"/>
</dbReference>
<evidence type="ECO:0000259" key="8">
    <source>
        <dbReference type="Pfam" id="PF02771"/>
    </source>
</evidence>
<evidence type="ECO:0000256" key="3">
    <source>
        <dbReference type="ARBA" id="ARBA00022630"/>
    </source>
</evidence>
<dbReference type="InterPro" id="IPR045008">
    <property type="entry name" value="ACX4-like"/>
</dbReference>
<dbReference type="KEGG" id="dpt:Deipr_2207"/>
<dbReference type="InterPro" id="IPR013786">
    <property type="entry name" value="AcylCoA_DH/ox_N"/>
</dbReference>
<dbReference type="Proteomes" id="UP000007718">
    <property type="component" value="Plasmid pDEIPR01"/>
</dbReference>
<dbReference type="SUPFAM" id="SSF56645">
    <property type="entry name" value="Acyl-CoA dehydrogenase NM domain-like"/>
    <property type="match status" value="1"/>
</dbReference>
<dbReference type="SUPFAM" id="SSF47203">
    <property type="entry name" value="Acyl-CoA dehydrogenase C-terminal domain-like"/>
    <property type="match status" value="1"/>
</dbReference>
<feature type="domain" description="Acyl-CoA oxidase/dehydrogenase middle" evidence="7">
    <location>
        <begin position="193"/>
        <end position="286"/>
    </location>
</feature>
<accession>F0RPM9</accession>
<reference evidence="9 10" key="1">
    <citation type="submission" date="2011-02" db="EMBL/GenBank/DDBJ databases">
        <title>The complete sequence of plasmid1 of Deinococcus proteolyticus DSM 20540.</title>
        <authorList>
            <consortium name="US DOE Joint Genome Institute (JGI-PGF)"/>
            <person name="Lucas S."/>
            <person name="Copeland A."/>
            <person name="Lapidus A."/>
            <person name="Bruce D."/>
            <person name="Goodwin L."/>
            <person name="Pitluck S."/>
            <person name="Kyrpides N."/>
            <person name="Mavromatis K."/>
            <person name="Pagani I."/>
            <person name="Ivanova N."/>
            <person name="Ovchinnikova G."/>
            <person name="Zeytun A."/>
            <person name="Detter J.C."/>
            <person name="Han C."/>
            <person name="Land M."/>
            <person name="Hauser L."/>
            <person name="Markowitz V."/>
            <person name="Cheng J.-F."/>
            <person name="Hugenholtz P."/>
            <person name="Woyke T."/>
            <person name="Wu D."/>
            <person name="Pukall R."/>
            <person name="Steenblock K."/>
            <person name="Brambilla E."/>
            <person name="Klenk H.-P."/>
            <person name="Eisen J.A."/>
        </authorList>
    </citation>
    <scope>NUCLEOTIDE SEQUENCE [LARGE SCALE GENOMIC DNA]</scope>
    <source>
        <strain evidence="10">ATCC 35074 / DSM 20540 / JCM 6276 / NBRC 101906 / NCIMB 13154 / VKM Ac-1939 / CCM 2703 / MRP</strain>
        <plasmid evidence="10">Plasmid pDEIPR01</plasmid>
    </source>
</reference>
<name>F0RPM9_DEIPM</name>
<organism evidence="9 10">
    <name type="scientific">Deinococcus proteolyticus (strain ATCC 35074 / DSM 20540 / JCM 6276 / NBRC 101906 / NCIMB 13154 / VKM Ac-1939 / CCM 2703 / MRP)</name>
    <dbReference type="NCBI Taxonomy" id="693977"/>
    <lineage>
        <taxon>Bacteria</taxon>
        <taxon>Thermotogati</taxon>
        <taxon>Deinococcota</taxon>
        <taxon>Deinococci</taxon>
        <taxon>Deinococcales</taxon>
        <taxon>Deinococcaceae</taxon>
        <taxon>Deinococcus</taxon>
    </lineage>
</organism>
<dbReference type="PANTHER" id="PTHR43188:SF1">
    <property type="entry name" value="ACYL-COA DEHYDROGENASE"/>
    <property type="match status" value="1"/>
</dbReference>
<evidence type="ECO:0000256" key="1">
    <source>
        <dbReference type="ARBA" id="ARBA00001974"/>
    </source>
</evidence>
<dbReference type="InterPro" id="IPR009075">
    <property type="entry name" value="AcylCo_DH/oxidase_C"/>
</dbReference>
<gene>
    <name evidence="9" type="ordered locus">Deipr_2207</name>
</gene>
<dbReference type="Gene3D" id="1.20.140.10">
    <property type="entry name" value="Butyryl-CoA Dehydrogenase, subunit A, domain 3"/>
    <property type="match status" value="1"/>
</dbReference>
<dbReference type="InterPro" id="IPR006089">
    <property type="entry name" value="Acyl-CoA_DH_CS"/>
</dbReference>
<proteinExistence type="inferred from homology"/>
<feature type="domain" description="Acyl-CoA dehydrogenase/oxidase N-terminal" evidence="8">
    <location>
        <begin position="77"/>
        <end position="188"/>
    </location>
</feature>
<dbReference type="PROSITE" id="PS00073">
    <property type="entry name" value="ACYL_COA_DH_2"/>
    <property type="match status" value="1"/>
</dbReference>
<evidence type="ECO:0000313" key="10">
    <source>
        <dbReference type="Proteomes" id="UP000007718"/>
    </source>
</evidence>
<keyword evidence="9" id="KW-0614">Plasmid</keyword>
<dbReference type="InterPro" id="IPR006091">
    <property type="entry name" value="Acyl-CoA_Oxase/DH_mid-dom"/>
</dbReference>
<evidence type="ECO:0000259" key="6">
    <source>
        <dbReference type="Pfam" id="PF00441"/>
    </source>
</evidence>
<dbReference type="Pfam" id="PF00441">
    <property type="entry name" value="Acyl-CoA_dh_1"/>
    <property type="match status" value="1"/>
</dbReference>
<dbReference type="RefSeq" id="WP_013623067.1">
    <property type="nucleotide sequence ID" value="NC_015169.1"/>
</dbReference>
<dbReference type="AlphaFoldDB" id="F0RPM9"/>
<evidence type="ECO:0000256" key="5">
    <source>
        <dbReference type="RuleBase" id="RU362125"/>
    </source>
</evidence>
<keyword evidence="3 5" id="KW-0285">Flavoprotein</keyword>
<dbReference type="GO" id="GO:0050660">
    <property type="term" value="F:flavin adenine dinucleotide binding"/>
    <property type="evidence" value="ECO:0007669"/>
    <property type="project" value="InterPro"/>
</dbReference>
<dbReference type="EC" id="1.3.8.6" evidence="9"/>
<comment type="cofactor">
    <cofactor evidence="1 5">
        <name>FAD</name>
        <dbReference type="ChEBI" id="CHEBI:57692"/>
    </cofactor>
</comment>
<dbReference type="InterPro" id="IPR009100">
    <property type="entry name" value="AcylCoA_DH/oxidase_NM_dom_sf"/>
</dbReference>
<dbReference type="EMBL" id="CP002537">
    <property type="protein sequence ID" value="ADY27335.1"/>
    <property type="molecule type" value="Genomic_DNA"/>
</dbReference>
<protein>
    <submittedName>
        <fullName evidence="9">Glutaryl-CoA dehydrogenase</fullName>
        <ecNumber evidence="9">1.3.8.6</ecNumber>
    </submittedName>
</protein>
<dbReference type="GO" id="GO:0004361">
    <property type="term" value="F:glutaryl-CoA dehydrogenase activity"/>
    <property type="evidence" value="ECO:0007669"/>
    <property type="project" value="UniProtKB-EC"/>
</dbReference>